<dbReference type="Pfam" id="PF24883">
    <property type="entry name" value="NPHP3_N"/>
    <property type="match status" value="1"/>
</dbReference>
<sequence length="719" mass="82810">MEGLAVLGVAANIAQFLGYGIKLIATTKEICNSAQGATKEVETVEAIYGKLRHLSSKLRLPSQPPDMTGGRTAAYEQAIQDIAQVCQDDCDRLLEVTKQLKRGHGRPRRYRSFKKALKSMWEGDQVRELEQRLQHTQQTLTLHICSITAIRQSNYSAQLMHLQASHDSLGLRQSLRLTEIQREVHELGDAVQHARSILQDTGLPSTSIASLENQMARLSVAGDELEKEHTIIKTLNFDTRLCRYDGIPEAHEKTFKWVFEKANNLEPKTGTGNLLEWLQHGNGIFWISGKPGSGKSTLMKFVSHDEKTKEALSMWSGKKPLIIATHFFWCAGTPMQKSRQGLLKTLLFDILRQQPDLIEQLCPERWKRRLNQLRFEDWKAPELGLVLQRIAHAKNVTARFCFFIDGLDEYEDEDDHAEFCKTLELLSRSPYVKLCVASRPWNFFEDSFGRVESSKIYIHELTRKDIHEYVEANLTQHPRWNELIQETEQAASLVQRVTKKSSGVFLWVYLATRELRSGMSEYDSYSDLRLRLRRIPADLEALFKKILESVDSFHHQKMAELLQLSLVVLEPAPTSLYYFQDMDCLDKDYALKLPFKGRTDEELLSDHRLITRRLNGRCRGLLEVSPSSSRVEFLHRTVMEYLRTPEMDDFLRRKARPSFNVYLSASRAFVAYIKRTNFVETKKHGGYTECEKPEFMNVLKEVIFHTKGLDESTGYQVTL</sequence>
<feature type="domain" description="Nephrocystin 3-like N-terminal" evidence="2">
    <location>
        <begin position="275"/>
        <end position="439"/>
    </location>
</feature>
<evidence type="ECO:0008006" key="6">
    <source>
        <dbReference type="Google" id="ProtNLM"/>
    </source>
</evidence>
<dbReference type="Pfam" id="PF25053">
    <property type="entry name" value="DUF7791"/>
    <property type="match status" value="1"/>
</dbReference>
<comment type="caution">
    <text evidence="4">The sequence shown here is derived from an EMBL/GenBank/DDBJ whole genome shotgun (WGS) entry which is preliminary data.</text>
</comment>
<dbReference type="PANTHER" id="PTHR10039:SF5">
    <property type="entry name" value="NACHT DOMAIN-CONTAINING PROTEIN"/>
    <property type="match status" value="1"/>
</dbReference>
<evidence type="ECO:0000313" key="4">
    <source>
        <dbReference type="EMBL" id="KAK8064359.1"/>
    </source>
</evidence>
<organism evidence="4 5">
    <name type="scientific">Apiospora phragmitis</name>
    <dbReference type="NCBI Taxonomy" id="2905665"/>
    <lineage>
        <taxon>Eukaryota</taxon>
        <taxon>Fungi</taxon>
        <taxon>Dikarya</taxon>
        <taxon>Ascomycota</taxon>
        <taxon>Pezizomycotina</taxon>
        <taxon>Sordariomycetes</taxon>
        <taxon>Xylariomycetidae</taxon>
        <taxon>Amphisphaeriales</taxon>
        <taxon>Apiosporaceae</taxon>
        <taxon>Apiospora</taxon>
    </lineage>
</organism>
<dbReference type="RefSeq" id="XP_066715348.1">
    <property type="nucleotide sequence ID" value="XM_066858406.1"/>
</dbReference>
<evidence type="ECO:0000313" key="5">
    <source>
        <dbReference type="Proteomes" id="UP001480595"/>
    </source>
</evidence>
<evidence type="ECO:0000259" key="3">
    <source>
        <dbReference type="Pfam" id="PF25053"/>
    </source>
</evidence>
<keyword evidence="1" id="KW-0677">Repeat</keyword>
<dbReference type="InterPro" id="IPR056884">
    <property type="entry name" value="NPHP3-like_N"/>
</dbReference>
<name>A0ABR1UZJ6_9PEZI</name>
<dbReference type="InterPro" id="IPR027417">
    <property type="entry name" value="P-loop_NTPase"/>
</dbReference>
<dbReference type="InterPro" id="IPR056693">
    <property type="entry name" value="DUF7791"/>
</dbReference>
<dbReference type="PANTHER" id="PTHR10039">
    <property type="entry name" value="AMELOGENIN"/>
    <property type="match status" value="1"/>
</dbReference>
<evidence type="ECO:0000256" key="1">
    <source>
        <dbReference type="ARBA" id="ARBA00022737"/>
    </source>
</evidence>
<evidence type="ECO:0000259" key="2">
    <source>
        <dbReference type="Pfam" id="PF24883"/>
    </source>
</evidence>
<dbReference type="GeneID" id="92091469"/>
<gene>
    <name evidence="4" type="ORF">PG994_006997</name>
</gene>
<accession>A0ABR1UZJ6</accession>
<proteinExistence type="predicted"/>
<feature type="domain" description="DUF7791" evidence="3">
    <location>
        <begin position="549"/>
        <end position="681"/>
    </location>
</feature>
<dbReference type="EMBL" id="JAQQWL010000007">
    <property type="protein sequence ID" value="KAK8064359.1"/>
    <property type="molecule type" value="Genomic_DNA"/>
</dbReference>
<reference evidence="4 5" key="1">
    <citation type="submission" date="2023-01" db="EMBL/GenBank/DDBJ databases">
        <title>Analysis of 21 Apiospora genomes using comparative genomics revels a genus with tremendous synthesis potential of carbohydrate active enzymes and secondary metabolites.</title>
        <authorList>
            <person name="Sorensen T."/>
        </authorList>
    </citation>
    <scope>NUCLEOTIDE SEQUENCE [LARGE SCALE GENOMIC DNA]</scope>
    <source>
        <strain evidence="4 5">CBS 135458</strain>
    </source>
</reference>
<dbReference type="Proteomes" id="UP001480595">
    <property type="component" value="Unassembled WGS sequence"/>
</dbReference>
<keyword evidence="5" id="KW-1185">Reference proteome</keyword>
<dbReference type="Gene3D" id="3.40.50.300">
    <property type="entry name" value="P-loop containing nucleotide triphosphate hydrolases"/>
    <property type="match status" value="1"/>
</dbReference>
<protein>
    <recommendedName>
        <fullName evidence="6">NACHT domain-containing protein</fullName>
    </recommendedName>
</protein>
<dbReference type="SUPFAM" id="SSF52540">
    <property type="entry name" value="P-loop containing nucleoside triphosphate hydrolases"/>
    <property type="match status" value="1"/>
</dbReference>